<proteinExistence type="predicted"/>
<dbReference type="AlphaFoldDB" id="A0A2M4DG97"/>
<organism evidence="1">
    <name type="scientific">Anopheles darlingi</name>
    <name type="common">Mosquito</name>
    <dbReference type="NCBI Taxonomy" id="43151"/>
    <lineage>
        <taxon>Eukaryota</taxon>
        <taxon>Metazoa</taxon>
        <taxon>Ecdysozoa</taxon>
        <taxon>Arthropoda</taxon>
        <taxon>Hexapoda</taxon>
        <taxon>Insecta</taxon>
        <taxon>Pterygota</taxon>
        <taxon>Neoptera</taxon>
        <taxon>Endopterygota</taxon>
        <taxon>Diptera</taxon>
        <taxon>Nematocera</taxon>
        <taxon>Culicoidea</taxon>
        <taxon>Culicidae</taxon>
        <taxon>Anophelinae</taxon>
        <taxon>Anopheles</taxon>
    </lineage>
</organism>
<sequence length="74" mass="8278">MLIFKICIFVISAAIAVKIAHRLLSKGGKNGKIPIIFFIFAFSSLTLTRKNERESVEHPPKSMQLLAHGGRKAW</sequence>
<name>A0A2M4DG97_ANODA</name>
<accession>A0A2M4DG97</accession>
<protein>
    <submittedName>
        <fullName evidence="1">Putative secreted protein</fullName>
    </submittedName>
</protein>
<evidence type="ECO:0000313" key="1">
    <source>
        <dbReference type="EMBL" id="MBW76521.1"/>
    </source>
</evidence>
<reference evidence="1" key="1">
    <citation type="submission" date="2018-01" db="EMBL/GenBank/DDBJ databases">
        <title>An insight into the sialome of Amazonian anophelines.</title>
        <authorList>
            <person name="Ribeiro J.M."/>
            <person name="Scarpassa V."/>
            <person name="Calvo E."/>
        </authorList>
    </citation>
    <scope>NUCLEOTIDE SEQUENCE</scope>
</reference>
<dbReference type="EMBL" id="GGFL01012343">
    <property type="protein sequence ID" value="MBW76521.1"/>
    <property type="molecule type" value="Transcribed_RNA"/>
</dbReference>